<dbReference type="AlphaFoldDB" id="A0AAN9AQ60"/>
<reference evidence="2 3" key="1">
    <citation type="submission" date="2024-02" db="EMBL/GenBank/DDBJ databases">
        <title>Chromosome-scale genome assembly of the rough periwinkle Littorina saxatilis.</title>
        <authorList>
            <person name="De Jode A."/>
            <person name="Faria R."/>
            <person name="Formenti G."/>
            <person name="Sims Y."/>
            <person name="Smith T.P."/>
            <person name="Tracey A."/>
            <person name="Wood J.M.D."/>
            <person name="Zagrodzka Z.B."/>
            <person name="Johannesson K."/>
            <person name="Butlin R.K."/>
            <person name="Leder E.H."/>
        </authorList>
    </citation>
    <scope>NUCLEOTIDE SEQUENCE [LARGE SCALE GENOMIC DNA]</scope>
    <source>
        <strain evidence="2">Snail1</strain>
        <tissue evidence="2">Muscle</tissue>
    </source>
</reference>
<feature type="signal peptide" evidence="1">
    <location>
        <begin position="1"/>
        <end position="20"/>
    </location>
</feature>
<dbReference type="PROSITE" id="PS51257">
    <property type="entry name" value="PROKAR_LIPOPROTEIN"/>
    <property type="match status" value="1"/>
</dbReference>
<keyword evidence="1" id="KW-0732">Signal</keyword>
<protein>
    <submittedName>
        <fullName evidence="2">Uncharacterized protein</fullName>
    </submittedName>
</protein>
<accession>A0AAN9AQ60</accession>
<gene>
    <name evidence="2" type="ORF">V1264_010695</name>
</gene>
<sequence length="97" mass="10024">MARLMILLVVVAVSLSAVLSCPPNEAAMQSEMEVCTAGMASAGQTKEGLCSAVTDLLKCIDTALTGCEGVPYVEAERGSIDAGMQNLRALQQQMGCA</sequence>
<keyword evidence="3" id="KW-1185">Reference proteome</keyword>
<organism evidence="2 3">
    <name type="scientific">Littorina saxatilis</name>
    <dbReference type="NCBI Taxonomy" id="31220"/>
    <lineage>
        <taxon>Eukaryota</taxon>
        <taxon>Metazoa</taxon>
        <taxon>Spiralia</taxon>
        <taxon>Lophotrochozoa</taxon>
        <taxon>Mollusca</taxon>
        <taxon>Gastropoda</taxon>
        <taxon>Caenogastropoda</taxon>
        <taxon>Littorinimorpha</taxon>
        <taxon>Littorinoidea</taxon>
        <taxon>Littorinidae</taxon>
        <taxon>Littorina</taxon>
    </lineage>
</organism>
<evidence type="ECO:0000313" key="3">
    <source>
        <dbReference type="Proteomes" id="UP001374579"/>
    </source>
</evidence>
<comment type="caution">
    <text evidence="2">The sequence shown here is derived from an EMBL/GenBank/DDBJ whole genome shotgun (WGS) entry which is preliminary data.</text>
</comment>
<evidence type="ECO:0000313" key="2">
    <source>
        <dbReference type="EMBL" id="KAK7090966.1"/>
    </source>
</evidence>
<dbReference type="EMBL" id="JBAMIC010000024">
    <property type="protein sequence ID" value="KAK7090966.1"/>
    <property type="molecule type" value="Genomic_DNA"/>
</dbReference>
<proteinExistence type="predicted"/>
<feature type="chain" id="PRO_5042813553" evidence="1">
    <location>
        <begin position="21"/>
        <end position="97"/>
    </location>
</feature>
<dbReference type="Proteomes" id="UP001374579">
    <property type="component" value="Unassembled WGS sequence"/>
</dbReference>
<name>A0AAN9AQ60_9CAEN</name>
<evidence type="ECO:0000256" key="1">
    <source>
        <dbReference type="SAM" id="SignalP"/>
    </source>
</evidence>